<organism evidence="2 3">
    <name type="scientific">Prorocentrum cordatum</name>
    <dbReference type="NCBI Taxonomy" id="2364126"/>
    <lineage>
        <taxon>Eukaryota</taxon>
        <taxon>Sar</taxon>
        <taxon>Alveolata</taxon>
        <taxon>Dinophyceae</taxon>
        <taxon>Prorocentrales</taxon>
        <taxon>Prorocentraceae</taxon>
        <taxon>Prorocentrum</taxon>
    </lineage>
</organism>
<dbReference type="Pfam" id="PF22600">
    <property type="entry name" value="MTPAP-like_central"/>
    <property type="match status" value="1"/>
</dbReference>
<feature type="non-terminal residue" evidence="2">
    <location>
        <position position="210"/>
    </location>
</feature>
<dbReference type="Gene3D" id="3.30.460.10">
    <property type="entry name" value="Beta Polymerase, domain 2"/>
    <property type="match status" value="1"/>
</dbReference>
<name>A0ABN9Q507_9DINO</name>
<keyword evidence="3" id="KW-1185">Reference proteome</keyword>
<reference evidence="2" key="1">
    <citation type="submission" date="2023-10" db="EMBL/GenBank/DDBJ databases">
        <authorList>
            <person name="Chen Y."/>
            <person name="Shah S."/>
            <person name="Dougan E. K."/>
            <person name="Thang M."/>
            <person name="Chan C."/>
        </authorList>
    </citation>
    <scope>NUCLEOTIDE SEQUENCE [LARGE SCALE GENOMIC DNA]</scope>
</reference>
<dbReference type="PANTHER" id="PTHR12271">
    <property type="entry name" value="POLY A POLYMERASE CID PAP -RELATED"/>
    <property type="match status" value="1"/>
</dbReference>
<dbReference type="EMBL" id="CAUYUJ010001921">
    <property type="protein sequence ID" value="CAK0798337.1"/>
    <property type="molecule type" value="Genomic_DNA"/>
</dbReference>
<evidence type="ECO:0000313" key="2">
    <source>
        <dbReference type="EMBL" id="CAK0798337.1"/>
    </source>
</evidence>
<sequence>MLDASRPTPELEKWVRRCLQDLDDTLALALPEWRAEDEGWSMAAYGSSQSGFGVRSSDLDITLHREPPKEDRANKDDAVLVLKSIKRELQKCSRLFTTTCAIFRARVPVLKLRYREWLDVDLSVHNTLPLCNTRLLKGYASFGSHVVELGLAVKLWARGHKLCGADIGHLSSYSLLLMVIYFLQVRQPRLLPSLQRAAADDRAFGSDRST</sequence>
<proteinExistence type="predicted"/>
<comment type="caution">
    <text evidence="2">The sequence shown here is derived from an EMBL/GenBank/DDBJ whole genome shotgun (WGS) entry which is preliminary data.</text>
</comment>
<protein>
    <recommendedName>
        <fullName evidence="1">Poly(A) RNA polymerase mitochondrial-like central palm domain-containing protein</fullName>
    </recommendedName>
</protein>
<dbReference type="InterPro" id="IPR043519">
    <property type="entry name" value="NT_sf"/>
</dbReference>
<evidence type="ECO:0000259" key="1">
    <source>
        <dbReference type="Pfam" id="PF22600"/>
    </source>
</evidence>
<feature type="domain" description="Poly(A) RNA polymerase mitochondrial-like central palm" evidence="1">
    <location>
        <begin position="2"/>
        <end position="140"/>
    </location>
</feature>
<dbReference type="Gene3D" id="1.10.1410.10">
    <property type="match status" value="1"/>
</dbReference>
<dbReference type="PANTHER" id="PTHR12271:SF40">
    <property type="entry name" value="POLY(A) RNA POLYMERASE GLD2"/>
    <property type="match status" value="1"/>
</dbReference>
<dbReference type="SUPFAM" id="SSF81631">
    <property type="entry name" value="PAP/OAS1 substrate-binding domain"/>
    <property type="match status" value="1"/>
</dbReference>
<dbReference type="Proteomes" id="UP001189429">
    <property type="component" value="Unassembled WGS sequence"/>
</dbReference>
<evidence type="ECO:0000313" key="3">
    <source>
        <dbReference type="Proteomes" id="UP001189429"/>
    </source>
</evidence>
<accession>A0ABN9Q507</accession>
<dbReference type="CDD" id="cd05402">
    <property type="entry name" value="NT_PAP_TUTase"/>
    <property type="match status" value="1"/>
</dbReference>
<dbReference type="SUPFAM" id="SSF81301">
    <property type="entry name" value="Nucleotidyltransferase"/>
    <property type="match status" value="1"/>
</dbReference>
<gene>
    <name evidence="2" type="ORF">PCOR1329_LOCUS7111</name>
</gene>
<dbReference type="InterPro" id="IPR054708">
    <property type="entry name" value="MTPAP-like_central"/>
</dbReference>